<name>A0A1H9VKA1_BUTFI</name>
<proteinExistence type="predicted"/>
<reference evidence="1 2" key="1">
    <citation type="submission" date="2016-10" db="EMBL/GenBank/DDBJ databases">
        <authorList>
            <person name="de Groot N.N."/>
        </authorList>
    </citation>
    <scope>NUCLEOTIDE SEQUENCE [LARGE SCALE GENOMIC DNA]</scope>
    <source>
        <strain evidence="1 2">AR40</strain>
    </source>
</reference>
<evidence type="ECO:0000313" key="1">
    <source>
        <dbReference type="EMBL" id="SES21767.1"/>
    </source>
</evidence>
<protein>
    <submittedName>
        <fullName evidence="1">Uncharacterized protein</fullName>
    </submittedName>
</protein>
<sequence length="74" mass="8372">MSKCECKFHSNASGVWSGLEKKVDLGILGEGSLQLSVNEDTKVMEVVVMPPDITREFFEWDFPVKYCPMCGRQL</sequence>
<dbReference type="EMBL" id="FOGJ01000023">
    <property type="protein sequence ID" value="SES21767.1"/>
    <property type="molecule type" value="Genomic_DNA"/>
</dbReference>
<accession>A0A1H9VKA1</accession>
<dbReference type="Proteomes" id="UP000182584">
    <property type="component" value="Unassembled WGS sequence"/>
</dbReference>
<evidence type="ECO:0000313" key="2">
    <source>
        <dbReference type="Proteomes" id="UP000182584"/>
    </source>
</evidence>
<organism evidence="1 2">
    <name type="scientific">Butyrivibrio fibrisolvens</name>
    <dbReference type="NCBI Taxonomy" id="831"/>
    <lineage>
        <taxon>Bacteria</taxon>
        <taxon>Bacillati</taxon>
        <taxon>Bacillota</taxon>
        <taxon>Clostridia</taxon>
        <taxon>Lachnospirales</taxon>
        <taxon>Lachnospiraceae</taxon>
        <taxon>Butyrivibrio</taxon>
    </lineage>
</organism>
<dbReference type="RefSeq" id="WP_074757730.1">
    <property type="nucleotide sequence ID" value="NZ_FOGJ01000023.1"/>
</dbReference>
<gene>
    <name evidence="1" type="ORF">SAMN04487884_12368</name>
</gene>
<dbReference type="AlphaFoldDB" id="A0A1H9VKA1"/>